<keyword evidence="2" id="KW-0732">Signal</keyword>
<accession>Q4RXK7</accession>
<keyword evidence="1" id="KW-0812">Transmembrane</keyword>
<reference evidence="3" key="1">
    <citation type="journal article" date="2004" name="Nature">
        <title>Genome duplication in the teleost fish Tetraodon nigroviridis reveals the early vertebrate proto-karyotype.</title>
        <authorList>
            <person name="Jaillon O."/>
            <person name="Aury J.-M."/>
            <person name="Brunet F."/>
            <person name="Petit J.-L."/>
            <person name="Stange-Thomann N."/>
            <person name="Mauceli E."/>
            <person name="Bouneau L."/>
            <person name="Fischer C."/>
            <person name="Ozouf-Costaz C."/>
            <person name="Bernot A."/>
            <person name="Nicaud S."/>
            <person name="Jaffe D."/>
            <person name="Fisher S."/>
            <person name="Lutfalla G."/>
            <person name="Dossat C."/>
            <person name="Segurens B."/>
            <person name="Dasilva C."/>
            <person name="Salanoubat M."/>
            <person name="Levy M."/>
            <person name="Boudet N."/>
            <person name="Castellano S."/>
            <person name="Anthouard V."/>
            <person name="Jubin C."/>
            <person name="Castelli V."/>
            <person name="Katinka M."/>
            <person name="Vacherie B."/>
            <person name="Biemont C."/>
            <person name="Skalli Z."/>
            <person name="Cattolico L."/>
            <person name="Poulain J."/>
            <person name="De Berardinis V."/>
            <person name="Cruaud C."/>
            <person name="Duprat S."/>
            <person name="Brottier P."/>
            <person name="Coutanceau J.-P."/>
            <person name="Gouzy J."/>
            <person name="Parra G."/>
            <person name="Lardier G."/>
            <person name="Chapple C."/>
            <person name="McKernan K.J."/>
            <person name="McEwan P."/>
            <person name="Bosak S."/>
            <person name="Kellis M."/>
            <person name="Volff J.-N."/>
            <person name="Guigo R."/>
            <person name="Zody M.C."/>
            <person name="Mesirov J."/>
            <person name="Lindblad-Toh K."/>
            <person name="Birren B."/>
            <person name="Nusbaum C."/>
            <person name="Kahn D."/>
            <person name="Robinson-Rechavi M."/>
            <person name="Laudet V."/>
            <person name="Schachter V."/>
            <person name="Quetier F."/>
            <person name="Saurin W."/>
            <person name="Scarpelli C."/>
            <person name="Wincker P."/>
            <person name="Lander E.S."/>
            <person name="Weissenbach J."/>
            <person name="Roest Crollius H."/>
        </authorList>
    </citation>
    <scope>NUCLEOTIDE SEQUENCE [LARGE SCALE GENOMIC DNA]</scope>
</reference>
<evidence type="ECO:0000256" key="2">
    <source>
        <dbReference type="SAM" id="SignalP"/>
    </source>
</evidence>
<gene>
    <name evidence="3" type="ORF">GSTENG00027376001</name>
</gene>
<dbReference type="AlphaFoldDB" id="Q4RXK7"/>
<dbReference type="EMBL" id="CAAE01014979">
    <property type="protein sequence ID" value="CAG06875.1"/>
    <property type="molecule type" value="Genomic_DNA"/>
</dbReference>
<dbReference type="KEGG" id="tng:GSTEN00027376G001"/>
<sequence>MAEHLLPIVLLYLFHTPTQALPPAKLLVDKQLISETDSVTLDCQTPKNVSVFQCYFQIMVTGDFMEKQCRRTAVVQLECFYTVKVEDVEFTVSTQQHLHHHSGCPADHTLSRFHVGTFSIGEHMEAFNFNFTSSYIRWSRLRCRPTLTPWLPTQAQAQTQTQGKGSGPFHPASSWSPAGWTLAHTDGFLTGGAASDERDEEPKNKDRAAWLSMVIAVAFFGVTVGVILLALDTQNWGRRRRSEHQNIEDEYHMYSVITEMAPSVKKNVIYSKVEAQ</sequence>
<evidence type="ECO:0000256" key="1">
    <source>
        <dbReference type="SAM" id="Phobius"/>
    </source>
</evidence>
<protein>
    <submittedName>
        <fullName evidence="3">(spotted green pufferfish) hypothetical protein</fullName>
    </submittedName>
</protein>
<feature type="transmembrane region" description="Helical" evidence="1">
    <location>
        <begin position="208"/>
        <end position="231"/>
    </location>
</feature>
<evidence type="ECO:0000313" key="3">
    <source>
        <dbReference type="EMBL" id="CAG06875.1"/>
    </source>
</evidence>
<keyword evidence="1" id="KW-1133">Transmembrane helix</keyword>
<keyword evidence="1" id="KW-0472">Membrane</keyword>
<dbReference type="OrthoDB" id="8938325at2759"/>
<comment type="caution">
    <text evidence="3">The sequence shown here is derived from an EMBL/GenBank/DDBJ whole genome shotgun (WGS) entry which is preliminary data.</text>
</comment>
<reference evidence="3" key="2">
    <citation type="submission" date="2004-02" db="EMBL/GenBank/DDBJ databases">
        <authorList>
            <consortium name="Genoscope"/>
            <consortium name="Whitehead Institute Centre for Genome Research"/>
        </authorList>
    </citation>
    <scope>NUCLEOTIDE SEQUENCE</scope>
</reference>
<feature type="signal peptide" evidence="2">
    <location>
        <begin position="1"/>
        <end position="20"/>
    </location>
</feature>
<organism evidence="3">
    <name type="scientific">Tetraodon nigroviridis</name>
    <name type="common">Spotted green pufferfish</name>
    <name type="synonym">Chelonodon nigroviridis</name>
    <dbReference type="NCBI Taxonomy" id="99883"/>
    <lineage>
        <taxon>Eukaryota</taxon>
        <taxon>Metazoa</taxon>
        <taxon>Chordata</taxon>
        <taxon>Craniata</taxon>
        <taxon>Vertebrata</taxon>
        <taxon>Euteleostomi</taxon>
        <taxon>Actinopterygii</taxon>
        <taxon>Neopterygii</taxon>
        <taxon>Teleostei</taxon>
        <taxon>Neoteleostei</taxon>
        <taxon>Acanthomorphata</taxon>
        <taxon>Eupercaria</taxon>
        <taxon>Tetraodontiformes</taxon>
        <taxon>Tetradontoidea</taxon>
        <taxon>Tetraodontidae</taxon>
        <taxon>Tetraodon</taxon>
    </lineage>
</organism>
<proteinExistence type="predicted"/>
<feature type="chain" id="PRO_5004243488" evidence="2">
    <location>
        <begin position="21"/>
        <end position="276"/>
    </location>
</feature>
<name>Q4RXK7_TETNG</name>